<dbReference type="Proteomes" id="UP001590951">
    <property type="component" value="Unassembled WGS sequence"/>
</dbReference>
<feature type="domain" description="PPIase FKBP-type" evidence="7">
    <location>
        <begin position="20"/>
        <end position="99"/>
    </location>
</feature>
<dbReference type="PANTHER" id="PTHR10516">
    <property type="entry name" value="PEPTIDYL-PROLYL CIS-TRANS ISOMERASE"/>
    <property type="match status" value="1"/>
</dbReference>
<evidence type="ECO:0000313" key="9">
    <source>
        <dbReference type="Proteomes" id="UP001590951"/>
    </source>
</evidence>
<dbReference type="SUPFAM" id="SSF54534">
    <property type="entry name" value="FKBP-like"/>
    <property type="match status" value="1"/>
</dbReference>
<dbReference type="Gene3D" id="3.10.50.40">
    <property type="match status" value="1"/>
</dbReference>
<dbReference type="InterPro" id="IPR046357">
    <property type="entry name" value="PPIase_dom_sf"/>
</dbReference>
<dbReference type="EC" id="5.2.1.8" evidence="2 6"/>
<keyword evidence="3 6" id="KW-0697">Rotamase</keyword>
<dbReference type="InterPro" id="IPR001179">
    <property type="entry name" value="PPIase_FKBP_dom"/>
</dbReference>
<keyword evidence="9" id="KW-1185">Reference proteome</keyword>
<dbReference type="InterPro" id="IPR050689">
    <property type="entry name" value="FKBP-type_PPIase"/>
</dbReference>
<dbReference type="PROSITE" id="PS50059">
    <property type="entry name" value="FKBP_PPIASE"/>
    <property type="match status" value="1"/>
</dbReference>
<dbReference type="EMBL" id="JBHFEH010000022">
    <property type="protein sequence ID" value="KAL2053123.1"/>
    <property type="molecule type" value="Genomic_DNA"/>
</dbReference>
<keyword evidence="4 6" id="KW-0413">Isomerase</keyword>
<comment type="similarity">
    <text evidence="5">Belongs to the FKBP-type PPIase family. FKBP1 subfamily.</text>
</comment>
<evidence type="ECO:0000256" key="4">
    <source>
        <dbReference type="ARBA" id="ARBA00023235"/>
    </source>
</evidence>
<gene>
    <name evidence="8" type="ORF">ABVK25_006447</name>
</gene>
<evidence type="ECO:0000259" key="7">
    <source>
        <dbReference type="PROSITE" id="PS50059"/>
    </source>
</evidence>
<accession>A0ABR4BB93</accession>
<reference evidence="8 9" key="1">
    <citation type="submission" date="2024-09" db="EMBL/GenBank/DDBJ databases">
        <title>Rethinking Asexuality: The Enigmatic Case of Functional Sexual Genes in Lepraria (Stereocaulaceae).</title>
        <authorList>
            <person name="Doellman M."/>
            <person name="Sun Y."/>
            <person name="Barcenas-Pena A."/>
            <person name="Lumbsch H.T."/>
            <person name="Grewe F."/>
        </authorList>
    </citation>
    <scope>NUCLEOTIDE SEQUENCE [LARGE SCALE GENOMIC DNA]</scope>
    <source>
        <strain evidence="8 9">Grewe 0041</strain>
    </source>
</reference>
<evidence type="ECO:0000256" key="3">
    <source>
        <dbReference type="ARBA" id="ARBA00023110"/>
    </source>
</evidence>
<proteinExistence type="inferred from homology"/>
<protein>
    <recommendedName>
        <fullName evidence="2 6">peptidylprolyl isomerase</fullName>
        <ecNumber evidence="2 6">5.2.1.8</ecNumber>
    </recommendedName>
</protein>
<dbReference type="Pfam" id="PF00254">
    <property type="entry name" value="FKBP_C"/>
    <property type="match status" value="1"/>
</dbReference>
<comment type="catalytic activity">
    <reaction evidence="1 6">
        <text>[protein]-peptidylproline (omega=180) = [protein]-peptidylproline (omega=0)</text>
        <dbReference type="Rhea" id="RHEA:16237"/>
        <dbReference type="Rhea" id="RHEA-COMP:10747"/>
        <dbReference type="Rhea" id="RHEA-COMP:10748"/>
        <dbReference type="ChEBI" id="CHEBI:83833"/>
        <dbReference type="ChEBI" id="CHEBI:83834"/>
        <dbReference type="EC" id="5.2.1.8"/>
    </reaction>
</comment>
<evidence type="ECO:0000256" key="1">
    <source>
        <dbReference type="ARBA" id="ARBA00000971"/>
    </source>
</evidence>
<sequence length="106" mass="11792">MGVTRKVIKEGTSSEMPKKGDEVTVEYTGYLYDSNVGQEKDFRGKQFDSSIGRGDFQTRIGMGKVIKGVLNQYAPEDMSIAWDEGVLKTFLGEKSILTISGYAYTF</sequence>
<evidence type="ECO:0000313" key="8">
    <source>
        <dbReference type="EMBL" id="KAL2053123.1"/>
    </source>
</evidence>
<evidence type="ECO:0000256" key="2">
    <source>
        <dbReference type="ARBA" id="ARBA00013194"/>
    </source>
</evidence>
<name>A0ABR4BB93_9LECA</name>
<evidence type="ECO:0000256" key="5">
    <source>
        <dbReference type="ARBA" id="ARBA00038106"/>
    </source>
</evidence>
<evidence type="ECO:0000256" key="6">
    <source>
        <dbReference type="PROSITE-ProRule" id="PRU00277"/>
    </source>
</evidence>
<dbReference type="PANTHER" id="PTHR10516:SF443">
    <property type="entry name" value="FK506-BINDING PROTEIN 59-RELATED"/>
    <property type="match status" value="1"/>
</dbReference>
<comment type="caution">
    <text evidence="8">The sequence shown here is derived from an EMBL/GenBank/DDBJ whole genome shotgun (WGS) entry which is preliminary data.</text>
</comment>
<organism evidence="8 9">
    <name type="scientific">Lepraria finkii</name>
    <dbReference type="NCBI Taxonomy" id="1340010"/>
    <lineage>
        <taxon>Eukaryota</taxon>
        <taxon>Fungi</taxon>
        <taxon>Dikarya</taxon>
        <taxon>Ascomycota</taxon>
        <taxon>Pezizomycotina</taxon>
        <taxon>Lecanoromycetes</taxon>
        <taxon>OSLEUM clade</taxon>
        <taxon>Lecanoromycetidae</taxon>
        <taxon>Lecanorales</taxon>
        <taxon>Lecanorineae</taxon>
        <taxon>Stereocaulaceae</taxon>
        <taxon>Lepraria</taxon>
    </lineage>
</organism>